<proteinExistence type="predicted"/>
<protein>
    <submittedName>
        <fullName evidence="1">Uncharacterized protein</fullName>
    </submittedName>
</protein>
<sequence>MPKIRIIRVILSVLPTARSRLRHYLTSQLEKSTEYHVIC</sequence>
<name>B0MLR4_9FIRM</name>
<comment type="caution">
    <text evidence="1">The sequence shown here is derived from an EMBL/GenBank/DDBJ whole genome shotgun (WGS) entry which is preliminary data.</text>
</comment>
<keyword evidence="2" id="KW-1185">Reference proteome</keyword>
<accession>B0MLR4</accession>
<reference evidence="1" key="1">
    <citation type="submission" date="2007-10" db="EMBL/GenBank/DDBJ databases">
        <authorList>
            <person name="Fulton L."/>
            <person name="Clifton S."/>
            <person name="Fulton B."/>
            <person name="Xu J."/>
            <person name="Minx P."/>
            <person name="Pepin K.H."/>
            <person name="Johnson M."/>
            <person name="Thiruvilangam P."/>
            <person name="Bhonagiri V."/>
            <person name="Nash W.E."/>
            <person name="Mardis E.R."/>
            <person name="Wilson R.K."/>
        </authorList>
    </citation>
    <scope>NUCLEOTIDE SEQUENCE [LARGE SCALE GENOMIC DNA]</scope>
    <source>
        <strain evidence="1">DSM 15702</strain>
    </source>
</reference>
<dbReference type="AlphaFoldDB" id="B0MLR4"/>
<dbReference type="EMBL" id="ABCA03000038">
    <property type="protein sequence ID" value="EDS01413.1"/>
    <property type="molecule type" value="Genomic_DNA"/>
</dbReference>
<evidence type="ECO:0000313" key="2">
    <source>
        <dbReference type="Proteomes" id="UP000005326"/>
    </source>
</evidence>
<evidence type="ECO:0000313" key="1">
    <source>
        <dbReference type="EMBL" id="EDS01413.1"/>
    </source>
</evidence>
<dbReference type="Proteomes" id="UP000005326">
    <property type="component" value="Unassembled WGS sequence"/>
</dbReference>
<organism evidence="1 2">
    <name type="scientific">[Eubacterium] siraeum DSM 15702</name>
    <dbReference type="NCBI Taxonomy" id="428128"/>
    <lineage>
        <taxon>Bacteria</taxon>
        <taxon>Bacillati</taxon>
        <taxon>Bacillota</taxon>
        <taxon>Clostridia</taxon>
        <taxon>Eubacteriales</taxon>
        <taxon>Oscillospiraceae</taxon>
        <taxon>Oscillospiraceae incertae sedis</taxon>
    </lineage>
</organism>
<gene>
    <name evidence="1" type="ORF">EUBSIR_00768</name>
</gene>
<reference evidence="1" key="2">
    <citation type="submission" date="2014-06" db="EMBL/GenBank/DDBJ databases">
        <title>Draft genome sequence of Eubacterium siraeum (DSM 15702).</title>
        <authorList>
            <person name="Sudarsanam P."/>
            <person name="Ley R."/>
            <person name="Guruge J."/>
            <person name="Turnbaugh P.J."/>
            <person name="Mahowald M."/>
            <person name="Liep D."/>
            <person name="Gordon J."/>
        </authorList>
    </citation>
    <scope>NUCLEOTIDE SEQUENCE</scope>
    <source>
        <strain evidence="1">DSM 15702</strain>
    </source>
</reference>